<proteinExistence type="inferred from homology"/>
<dbReference type="PANTHER" id="PTHR47979">
    <property type="entry name" value="DRAB11-RELATED"/>
    <property type="match status" value="1"/>
</dbReference>
<evidence type="ECO:0000256" key="3">
    <source>
        <dbReference type="ARBA" id="ARBA00023134"/>
    </source>
</evidence>
<dbReference type="GeneID" id="68103401"/>
<dbReference type="InterPro" id="IPR027417">
    <property type="entry name" value="P-loop_NTPase"/>
</dbReference>
<dbReference type="FunFam" id="3.40.50.300:FF:001072">
    <property type="entry name" value="Rab family GTPase"/>
    <property type="match status" value="1"/>
</dbReference>
<name>A0AA88KIZ2_NAELO</name>
<gene>
    <name evidence="4" type="ORF">C9374_010947</name>
</gene>
<evidence type="ECO:0000313" key="4">
    <source>
        <dbReference type="EMBL" id="KAG2374377.1"/>
    </source>
</evidence>
<dbReference type="EMBL" id="PYSW02000046">
    <property type="protein sequence ID" value="KAG2374377.1"/>
    <property type="molecule type" value="Genomic_DNA"/>
</dbReference>
<dbReference type="PRINTS" id="PR00449">
    <property type="entry name" value="RASTRNSFRMNG"/>
</dbReference>
<dbReference type="RefSeq" id="XP_044543551.1">
    <property type="nucleotide sequence ID" value="XM_044686547.1"/>
</dbReference>
<dbReference type="PROSITE" id="PS51421">
    <property type="entry name" value="RAS"/>
    <property type="match status" value="1"/>
</dbReference>
<sequence>MATALDYCFKLIVIGDSGAGKSCVMRRYLESNFYEDQTHTIGVEFGAKNINCGGKKIKLQIWDTAGQERYRSVVRSYYRDAIGAVVVYDITNEESFRNVKRWIEDARELSDDNVTCVLVGNKKDKEDERKVNFMRGSQMAQSLEAAFFETSAVTGDGIEDVFAKMTKLILTKIENNDLKPKTKQSILLDAGKKPQEIESSTNDNQSWSSYCQC</sequence>
<evidence type="ECO:0000313" key="5">
    <source>
        <dbReference type="Proteomes" id="UP000816034"/>
    </source>
</evidence>
<dbReference type="NCBIfam" id="TIGR00231">
    <property type="entry name" value="small_GTP"/>
    <property type="match status" value="1"/>
</dbReference>
<dbReference type="CDD" id="cd00154">
    <property type="entry name" value="Rab"/>
    <property type="match status" value="1"/>
</dbReference>
<dbReference type="Proteomes" id="UP000816034">
    <property type="component" value="Unassembled WGS sequence"/>
</dbReference>
<dbReference type="InterPro" id="IPR001806">
    <property type="entry name" value="Small_GTPase"/>
</dbReference>
<dbReference type="Pfam" id="PF00071">
    <property type="entry name" value="Ras"/>
    <property type="match status" value="1"/>
</dbReference>
<dbReference type="SMART" id="SM00173">
    <property type="entry name" value="RAS"/>
    <property type="match status" value="1"/>
</dbReference>
<dbReference type="GO" id="GO:0003924">
    <property type="term" value="F:GTPase activity"/>
    <property type="evidence" value="ECO:0007669"/>
    <property type="project" value="InterPro"/>
</dbReference>
<evidence type="ECO:0000256" key="2">
    <source>
        <dbReference type="ARBA" id="ARBA00022741"/>
    </source>
</evidence>
<dbReference type="Gene3D" id="3.40.50.300">
    <property type="entry name" value="P-loop containing nucleotide triphosphate hydrolases"/>
    <property type="match status" value="1"/>
</dbReference>
<dbReference type="GO" id="GO:0005525">
    <property type="term" value="F:GTP binding"/>
    <property type="evidence" value="ECO:0007669"/>
    <property type="project" value="UniProtKB-KW"/>
</dbReference>
<dbReference type="AlphaFoldDB" id="A0AA88KIZ2"/>
<reference evidence="4 5" key="1">
    <citation type="journal article" date="2018" name="BMC Genomics">
        <title>The genome of Naegleria lovaniensis, the basis for a comparative approach to unravel pathogenicity factors of the human pathogenic amoeba N. fowleri.</title>
        <authorList>
            <person name="Liechti N."/>
            <person name="Schurch N."/>
            <person name="Bruggmann R."/>
            <person name="Wittwer M."/>
        </authorList>
    </citation>
    <scope>NUCLEOTIDE SEQUENCE [LARGE SCALE GENOMIC DNA]</scope>
    <source>
        <strain evidence="4 5">ATCC 30569</strain>
    </source>
</reference>
<keyword evidence="5" id="KW-1185">Reference proteome</keyword>
<dbReference type="PROSITE" id="PS51419">
    <property type="entry name" value="RAB"/>
    <property type="match status" value="1"/>
</dbReference>
<accession>A0AA88KIZ2</accession>
<dbReference type="SUPFAM" id="SSF52540">
    <property type="entry name" value="P-loop containing nucleoside triphosphate hydrolases"/>
    <property type="match status" value="1"/>
</dbReference>
<keyword evidence="2" id="KW-0547">Nucleotide-binding</keyword>
<dbReference type="InterPro" id="IPR050209">
    <property type="entry name" value="Rab_GTPases_membrane_traffic"/>
</dbReference>
<protein>
    <recommendedName>
        <fullName evidence="6">Rab family small GTPase</fullName>
    </recommendedName>
</protein>
<comment type="similarity">
    <text evidence="1">Belongs to the small GTPase superfamily. Rab family.</text>
</comment>
<dbReference type="SMART" id="SM00175">
    <property type="entry name" value="RAB"/>
    <property type="match status" value="1"/>
</dbReference>
<dbReference type="SMART" id="SM00174">
    <property type="entry name" value="RHO"/>
    <property type="match status" value="1"/>
</dbReference>
<evidence type="ECO:0000256" key="1">
    <source>
        <dbReference type="ARBA" id="ARBA00006270"/>
    </source>
</evidence>
<evidence type="ECO:0008006" key="6">
    <source>
        <dbReference type="Google" id="ProtNLM"/>
    </source>
</evidence>
<organism evidence="4 5">
    <name type="scientific">Naegleria lovaniensis</name>
    <name type="common">Amoeba</name>
    <dbReference type="NCBI Taxonomy" id="51637"/>
    <lineage>
        <taxon>Eukaryota</taxon>
        <taxon>Discoba</taxon>
        <taxon>Heterolobosea</taxon>
        <taxon>Tetramitia</taxon>
        <taxon>Eutetramitia</taxon>
        <taxon>Vahlkampfiidae</taxon>
        <taxon>Naegleria</taxon>
    </lineage>
</organism>
<keyword evidence="3" id="KW-0342">GTP-binding</keyword>
<dbReference type="SMART" id="SM00176">
    <property type="entry name" value="RAN"/>
    <property type="match status" value="1"/>
</dbReference>
<dbReference type="InterPro" id="IPR005225">
    <property type="entry name" value="Small_GTP-bd"/>
</dbReference>
<comment type="caution">
    <text evidence="4">The sequence shown here is derived from an EMBL/GenBank/DDBJ whole genome shotgun (WGS) entry which is preliminary data.</text>
</comment>
<dbReference type="PROSITE" id="PS51420">
    <property type="entry name" value="RHO"/>
    <property type="match status" value="1"/>
</dbReference>